<accession>A0A6J7X0A9</accession>
<dbReference type="EMBL" id="LR798288">
    <property type="protein sequence ID" value="CAB5220673.1"/>
    <property type="molecule type" value="Genomic_DNA"/>
</dbReference>
<feature type="region of interest" description="Disordered" evidence="1">
    <location>
        <begin position="52"/>
        <end position="80"/>
    </location>
</feature>
<gene>
    <name evidence="2" type="ORF">UFOVP247_21</name>
</gene>
<feature type="compositionally biased region" description="Basic and acidic residues" evidence="1">
    <location>
        <begin position="55"/>
        <end position="65"/>
    </location>
</feature>
<name>A0A6J7X0A9_9CAUD</name>
<reference evidence="2" key="1">
    <citation type="submission" date="2020-05" db="EMBL/GenBank/DDBJ databases">
        <authorList>
            <person name="Chiriac C."/>
            <person name="Salcher M."/>
            <person name="Ghai R."/>
            <person name="Kavagutti S V."/>
        </authorList>
    </citation>
    <scope>NUCLEOTIDE SEQUENCE</scope>
</reference>
<evidence type="ECO:0000313" key="2">
    <source>
        <dbReference type="EMBL" id="CAB5220673.1"/>
    </source>
</evidence>
<evidence type="ECO:0000256" key="1">
    <source>
        <dbReference type="SAM" id="MobiDB-lite"/>
    </source>
</evidence>
<proteinExistence type="predicted"/>
<sequence>MKASIGRYPKSQSKDRKIKVQIDPWDTWSMDNTLAHVIHPMLVQLQKTKHGSPFVDDKDVPEELKSTSAPPKENEWDTDDNHHKRWDWVLDEMIWAFAQKLDDKAEDQFHSGKIDMQWKEIEVDGEKMHEMVRGPDDTHVFDKEGWDKWNARKQNGFRLFGEYFEALWD</sequence>
<protein>
    <submittedName>
        <fullName evidence="2">Uncharacterized protein</fullName>
    </submittedName>
</protein>
<organism evidence="2">
    <name type="scientific">uncultured Caudovirales phage</name>
    <dbReference type="NCBI Taxonomy" id="2100421"/>
    <lineage>
        <taxon>Viruses</taxon>
        <taxon>Duplodnaviria</taxon>
        <taxon>Heunggongvirae</taxon>
        <taxon>Uroviricota</taxon>
        <taxon>Caudoviricetes</taxon>
        <taxon>Peduoviridae</taxon>
        <taxon>Maltschvirus</taxon>
        <taxon>Maltschvirus maltsch</taxon>
    </lineage>
</organism>